<gene>
    <name evidence="6" type="ORF">PBS001_LOCUS8925</name>
    <name evidence="5" type="ORF">PBS003_LOCUS8995</name>
</gene>
<dbReference type="EMBL" id="CAKKTJ010000334">
    <property type="protein sequence ID" value="CAH0482401.1"/>
    <property type="molecule type" value="Genomic_DNA"/>
</dbReference>
<dbReference type="Gene3D" id="6.10.250.1060">
    <property type="match status" value="1"/>
</dbReference>
<evidence type="ECO:0000256" key="1">
    <source>
        <dbReference type="ARBA" id="ARBA00004123"/>
    </source>
</evidence>
<evidence type="ECO:0008006" key="9">
    <source>
        <dbReference type="Google" id="ProtNLM"/>
    </source>
</evidence>
<feature type="coiled-coil region" evidence="4">
    <location>
        <begin position="67"/>
        <end position="101"/>
    </location>
</feature>
<keyword evidence="3" id="KW-0539">Nucleus</keyword>
<dbReference type="Proteomes" id="UP001160483">
    <property type="component" value="Unassembled WGS sequence"/>
</dbReference>
<dbReference type="InterPro" id="IPR026060">
    <property type="entry name" value="AMY1"/>
</dbReference>
<dbReference type="Proteomes" id="UP001158986">
    <property type="component" value="Unassembled WGS sequence"/>
</dbReference>
<name>A0AAU9LFI7_9STRA</name>
<evidence type="ECO:0000313" key="8">
    <source>
        <dbReference type="Proteomes" id="UP001160483"/>
    </source>
</evidence>
<dbReference type="PRINTS" id="PR02028">
    <property type="entry name" value="CMYCBINDINGP"/>
</dbReference>
<evidence type="ECO:0000256" key="4">
    <source>
        <dbReference type="SAM" id="Coils"/>
    </source>
</evidence>
<protein>
    <recommendedName>
        <fullName evidence="9">c-Myc-binding protein</fullName>
    </recommendedName>
</protein>
<evidence type="ECO:0000313" key="7">
    <source>
        <dbReference type="Proteomes" id="UP001158986"/>
    </source>
</evidence>
<comment type="similarity">
    <text evidence="2">Belongs to the AMY1 family.</text>
</comment>
<comment type="subcellular location">
    <subcellularLocation>
        <location evidence="1">Nucleus</location>
    </subcellularLocation>
</comment>
<evidence type="ECO:0000256" key="2">
    <source>
        <dbReference type="ARBA" id="ARBA00009389"/>
    </source>
</evidence>
<keyword evidence="7" id="KW-1185">Reference proteome</keyword>
<dbReference type="PANTHER" id="PTHR13168:SF0">
    <property type="entry name" value="C-MYC-BINDING PROTEIN"/>
    <property type="match status" value="1"/>
</dbReference>
<comment type="caution">
    <text evidence="5">The sequence shown here is derived from an EMBL/GenBank/DDBJ whole genome shotgun (WGS) entry which is preliminary data.</text>
</comment>
<dbReference type="GO" id="GO:0005634">
    <property type="term" value="C:nucleus"/>
    <property type="evidence" value="ECO:0007669"/>
    <property type="project" value="UniProtKB-SubCell"/>
</dbReference>
<dbReference type="GO" id="GO:0003713">
    <property type="term" value="F:transcription coactivator activity"/>
    <property type="evidence" value="ECO:0007669"/>
    <property type="project" value="InterPro"/>
</dbReference>
<dbReference type="EMBL" id="CAKLCB010000390">
    <property type="protein sequence ID" value="CAH0522495.1"/>
    <property type="molecule type" value="Genomic_DNA"/>
</dbReference>
<reference evidence="5 7" key="1">
    <citation type="submission" date="2021-11" db="EMBL/GenBank/DDBJ databases">
        <authorList>
            <person name="Islam A."/>
            <person name="Islam S."/>
            <person name="Flora M.S."/>
            <person name="Rahman M."/>
            <person name="Ziaur R.M."/>
            <person name="Epstein J.H."/>
            <person name="Hassan M."/>
            <person name="Klassen M."/>
            <person name="Woodard K."/>
            <person name="Webb A."/>
            <person name="Webby R.J."/>
            <person name="El Zowalaty M.E."/>
        </authorList>
    </citation>
    <scope>NUCLEOTIDE SEQUENCE</scope>
    <source>
        <strain evidence="6">Pbs1</strain>
        <strain evidence="5">Pbs3</strain>
    </source>
</reference>
<accession>A0AAU9LFI7</accession>
<evidence type="ECO:0000256" key="3">
    <source>
        <dbReference type="ARBA" id="ARBA00023242"/>
    </source>
</evidence>
<evidence type="ECO:0000313" key="6">
    <source>
        <dbReference type="EMBL" id="CAH0522495.1"/>
    </source>
</evidence>
<proteinExistence type="inferred from homology"/>
<sequence length="104" mass="11857">MKTATNLTPDSKKEEFRTYLEKSGVVNALTKVLLELYEEGEKPLNAVDYVKRYLRGEGGGGPLDIDVDVLQAENKELKQKNAQLMRTIDELQQRLTMEKEEEIA</sequence>
<dbReference type="AlphaFoldDB" id="A0AAU9LFI7"/>
<dbReference type="CDD" id="cd21937">
    <property type="entry name" value="ZIP_MycBP-like"/>
    <property type="match status" value="1"/>
</dbReference>
<organism evidence="5 8">
    <name type="scientific">Peronospora belbahrii</name>
    <dbReference type="NCBI Taxonomy" id="622444"/>
    <lineage>
        <taxon>Eukaryota</taxon>
        <taxon>Sar</taxon>
        <taxon>Stramenopiles</taxon>
        <taxon>Oomycota</taxon>
        <taxon>Peronosporomycetes</taxon>
        <taxon>Peronosporales</taxon>
        <taxon>Peronosporaceae</taxon>
        <taxon>Peronospora</taxon>
    </lineage>
</organism>
<dbReference type="PANTHER" id="PTHR13168">
    <property type="entry name" value="ASSOCIATE OF C-MYC AMY-1"/>
    <property type="match status" value="1"/>
</dbReference>
<evidence type="ECO:0000313" key="5">
    <source>
        <dbReference type="EMBL" id="CAH0482401.1"/>
    </source>
</evidence>
<keyword evidence="4" id="KW-0175">Coiled coil</keyword>